<comment type="similarity">
    <text evidence="7">Belongs to the binding-protein-dependent transport system permease family.</text>
</comment>
<proteinExistence type="inferred from homology"/>
<evidence type="ECO:0000256" key="4">
    <source>
        <dbReference type="ARBA" id="ARBA00022692"/>
    </source>
</evidence>
<comment type="subcellular location">
    <subcellularLocation>
        <location evidence="1 7">Cell membrane</location>
        <topology evidence="1 7">Multi-pass membrane protein</topology>
    </subcellularLocation>
</comment>
<dbReference type="GO" id="GO:0055085">
    <property type="term" value="P:transmembrane transport"/>
    <property type="evidence" value="ECO:0007669"/>
    <property type="project" value="InterPro"/>
</dbReference>
<evidence type="ECO:0000313" key="10">
    <source>
        <dbReference type="Proteomes" id="UP000657385"/>
    </source>
</evidence>
<dbReference type="Proteomes" id="UP000657385">
    <property type="component" value="Unassembled WGS sequence"/>
</dbReference>
<organism evidence="9 10">
    <name type="scientific">Streptacidiphilus fuscans</name>
    <dbReference type="NCBI Taxonomy" id="2789292"/>
    <lineage>
        <taxon>Bacteria</taxon>
        <taxon>Bacillati</taxon>
        <taxon>Actinomycetota</taxon>
        <taxon>Actinomycetes</taxon>
        <taxon>Kitasatosporales</taxon>
        <taxon>Streptomycetaceae</taxon>
        <taxon>Streptacidiphilus</taxon>
    </lineage>
</organism>
<dbReference type="CDD" id="cd06261">
    <property type="entry name" value="TM_PBP2"/>
    <property type="match status" value="1"/>
</dbReference>
<evidence type="ECO:0000256" key="2">
    <source>
        <dbReference type="ARBA" id="ARBA00022448"/>
    </source>
</evidence>
<dbReference type="RefSeq" id="WP_196197872.1">
    <property type="nucleotide sequence ID" value="NZ_JADPRT010000018.1"/>
</dbReference>
<comment type="caution">
    <text evidence="9">The sequence shown here is derived from an EMBL/GenBank/DDBJ whole genome shotgun (WGS) entry which is preliminary data.</text>
</comment>
<evidence type="ECO:0000256" key="6">
    <source>
        <dbReference type="ARBA" id="ARBA00023136"/>
    </source>
</evidence>
<keyword evidence="4 7" id="KW-0812">Transmembrane</keyword>
<protein>
    <submittedName>
        <fullName evidence="9">ABC transporter permease</fullName>
    </submittedName>
</protein>
<evidence type="ECO:0000256" key="1">
    <source>
        <dbReference type="ARBA" id="ARBA00004651"/>
    </source>
</evidence>
<keyword evidence="2 7" id="KW-0813">Transport</keyword>
<feature type="transmembrane region" description="Helical" evidence="7">
    <location>
        <begin position="12"/>
        <end position="32"/>
    </location>
</feature>
<feature type="domain" description="ABC transmembrane type-1" evidence="8">
    <location>
        <begin position="97"/>
        <end position="303"/>
    </location>
</feature>
<dbReference type="Gene3D" id="1.10.3720.10">
    <property type="entry name" value="MetI-like"/>
    <property type="match status" value="1"/>
</dbReference>
<feature type="transmembrane region" description="Helical" evidence="7">
    <location>
        <begin position="242"/>
        <end position="264"/>
    </location>
</feature>
<feature type="transmembrane region" description="Helical" evidence="7">
    <location>
        <begin position="181"/>
        <end position="199"/>
    </location>
</feature>
<dbReference type="Pfam" id="PF00528">
    <property type="entry name" value="BPD_transp_1"/>
    <property type="match status" value="1"/>
</dbReference>
<reference evidence="9" key="1">
    <citation type="submission" date="2020-11" db="EMBL/GenBank/DDBJ databases">
        <title>Isolation and identification of active actinomycetes.</title>
        <authorList>
            <person name="Yu B."/>
        </authorList>
    </citation>
    <scope>NUCLEOTIDE SEQUENCE</scope>
    <source>
        <strain evidence="9">NEAU-YB345</strain>
    </source>
</reference>
<dbReference type="AlphaFoldDB" id="A0A931B9T6"/>
<dbReference type="GO" id="GO:0005886">
    <property type="term" value="C:plasma membrane"/>
    <property type="evidence" value="ECO:0007669"/>
    <property type="project" value="UniProtKB-SubCell"/>
</dbReference>
<keyword evidence="6 7" id="KW-0472">Membrane</keyword>
<dbReference type="SUPFAM" id="SSF161098">
    <property type="entry name" value="MetI-like"/>
    <property type="match status" value="1"/>
</dbReference>
<name>A0A931B9T6_9ACTN</name>
<dbReference type="Pfam" id="PF19300">
    <property type="entry name" value="BPD_transp_1_N"/>
    <property type="match status" value="1"/>
</dbReference>
<dbReference type="EMBL" id="JADPRT010000018">
    <property type="protein sequence ID" value="MBF9072701.1"/>
    <property type="molecule type" value="Genomic_DNA"/>
</dbReference>
<gene>
    <name evidence="9" type="ORF">I2501_32260</name>
</gene>
<accession>A0A931B9T6</accession>
<dbReference type="InterPro" id="IPR000515">
    <property type="entry name" value="MetI-like"/>
</dbReference>
<dbReference type="PROSITE" id="PS50928">
    <property type="entry name" value="ABC_TM1"/>
    <property type="match status" value="1"/>
</dbReference>
<evidence type="ECO:0000256" key="7">
    <source>
        <dbReference type="RuleBase" id="RU363032"/>
    </source>
</evidence>
<keyword evidence="3" id="KW-1003">Cell membrane</keyword>
<dbReference type="InterPro" id="IPR035906">
    <property type="entry name" value="MetI-like_sf"/>
</dbReference>
<evidence type="ECO:0000313" key="9">
    <source>
        <dbReference type="EMBL" id="MBF9072701.1"/>
    </source>
</evidence>
<sequence length="319" mass="34568">MTSLLYLTRRVLQAVAVILVVTVVVFCLLHALPGGPARGILGPQATAQQIAEFNRAQGLDRPLPVQYLYYLRTLLHGDLGTSYTLNEPVSQLIAQRLPKTLVLTVLSAVVGLVIAVPLGMWQAVRRNKPVDYAVTALSFVAYATPVYFLGIILVLVFSQILPWFPPQAPQGDTVAQVLADPAGLVLPVTAGAASMIAVFSRYMRAATLENLEEDYVRTARAGGTRQRAILWRHVFRNSLTPVIAMLGYYVPVLFGGALVVEQLFNYPGMGLLFWSAAQSSDYPVLLGCVLVISVATVVGTLLADIVQRIVDPRVKAGRS</sequence>
<feature type="transmembrane region" description="Helical" evidence="7">
    <location>
        <begin position="284"/>
        <end position="306"/>
    </location>
</feature>
<dbReference type="InterPro" id="IPR045621">
    <property type="entry name" value="BPD_transp_1_N"/>
</dbReference>
<dbReference type="PANTHER" id="PTHR43163">
    <property type="entry name" value="DIPEPTIDE TRANSPORT SYSTEM PERMEASE PROTEIN DPPB-RELATED"/>
    <property type="match status" value="1"/>
</dbReference>
<evidence type="ECO:0000259" key="8">
    <source>
        <dbReference type="PROSITE" id="PS50928"/>
    </source>
</evidence>
<feature type="transmembrane region" description="Helical" evidence="7">
    <location>
        <begin position="133"/>
        <end position="161"/>
    </location>
</feature>
<feature type="transmembrane region" description="Helical" evidence="7">
    <location>
        <begin position="101"/>
        <end position="121"/>
    </location>
</feature>
<keyword evidence="5 7" id="KW-1133">Transmembrane helix</keyword>
<evidence type="ECO:0000256" key="3">
    <source>
        <dbReference type="ARBA" id="ARBA00022475"/>
    </source>
</evidence>
<evidence type="ECO:0000256" key="5">
    <source>
        <dbReference type="ARBA" id="ARBA00022989"/>
    </source>
</evidence>
<dbReference type="PANTHER" id="PTHR43163:SF6">
    <property type="entry name" value="DIPEPTIDE TRANSPORT SYSTEM PERMEASE PROTEIN DPPB-RELATED"/>
    <property type="match status" value="1"/>
</dbReference>
<keyword evidence="10" id="KW-1185">Reference proteome</keyword>